<organism evidence="3 4">
    <name type="scientific">Cutaneotrichosporon cavernicola</name>
    <dbReference type="NCBI Taxonomy" id="279322"/>
    <lineage>
        <taxon>Eukaryota</taxon>
        <taxon>Fungi</taxon>
        <taxon>Dikarya</taxon>
        <taxon>Basidiomycota</taxon>
        <taxon>Agaricomycotina</taxon>
        <taxon>Tremellomycetes</taxon>
        <taxon>Trichosporonales</taxon>
        <taxon>Trichosporonaceae</taxon>
        <taxon>Cutaneotrichosporon</taxon>
    </lineage>
</organism>
<feature type="domain" description="BRCT" evidence="2">
    <location>
        <begin position="233"/>
        <end position="331"/>
    </location>
</feature>
<keyword evidence="4" id="KW-1185">Reference proteome</keyword>
<dbReference type="KEGG" id="ccac:CcaHIS019_0307250"/>
<protein>
    <recommendedName>
        <fullName evidence="2">BRCT domain-containing protein</fullName>
    </recommendedName>
</protein>
<evidence type="ECO:0000313" key="3">
    <source>
        <dbReference type="EMBL" id="BEI90655.1"/>
    </source>
</evidence>
<sequence>MAYRRDRRDRRGIFKGLDIFIHRGARHKEQFFSDIKALTENGAALVHHPITFLAPILIIVEVSTSTRVKDFVYKINSVPAGQSRVREEGEVTDWNLDQVMGYFSQAPREIPVLQHHWIKDCLEHRRILGKADNWGGWHVNNLKFREECLLTVPSASGRSPKLEERNEIKDESVTSTRDSTAPCDVEVEDNSLFGSPDSPSIKAETPFSNLDQASVALEEGLSFLSVTSNIEKSHTQPYSVPQIFVLGPNRMLFHVMDSPGRAFLQAAITAGGGSMMELCWATYVIVAPGTTAESMMTFASDKSICARLVRSHWITDSMVAAKLLDPGPYEVSHEDQAKLLGDEVQC</sequence>
<dbReference type="EMBL" id="AP028214">
    <property type="protein sequence ID" value="BEI90655.1"/>
    <property type="molecule type" value="Genomic_DNA"/>
</dbReference>
<evidence type="ECO:0000256" key="1">
    <source>
        <dbReference type="SAM" id="MobiDB-lite"/>
    </source>
</evidence>
<reference evidence="3" key="1">
    <citation type="journal article" date="2023" name="BMC Genomics">
        <title>Chromosome-level genome assemblies of Cutaneotrichosporon spp. (Trichosporonales, Basidiomycota) reveal imbalanced evolution between nucleotide sequences and chromosome synteny.</title>
        <authorList>
            <person name="Kobayashi Y."/>
            <person name="Kayamori A."/>
            <person name="Aoki K."/>
            <person name="Shiwa Y."/>
            <person name="Matsutani M."/>
            <person name="Fujita N."/>
            <person name="Sugita T."/>
            <person name="Iwasaki W."/>
            <person name="Tanaka N."/>
            <person name="Takashima M."/>
        </authorList>
    </citation>
    <scope>NUCLEOTIDE SEQUENCE</scope>
    <source>
        <strain evidence="3">HIS019</strain>
    </source>
</reference>
<feature type="compositionally biased region" description="Basic and acidic residues" evidence="1">
    <location>
        <begin position="160"/>
        <end position="172"/>
    </location>
</feature>
<name>A0AA48IA39_9TREE</name>
<dbReference type="SUPFAM" id="SSF52113">
    <property type="entry name" value="BRCT domain"/>
    <property type="match status" value="1"/>
</dbReference>
<dbReference type="RefSeq" id="XP_060455920.1">
    <property type="nucleotide sequence ID" value="XM_060599203.1"/>
</dbReference>
<dbReference type="GeneID" id="85494525"/>
<feature type="region of interest" description="Disordered" evidence="1">
    <location>
        <begin position="156"/>
        <end position="180"/>
    </location>
</feature>
<dbReference type="Proteomes" id="UP001233271">
    <property type="component" value="Chromosome 3"/>
</dbReference>
<evidence type="ECO:0000313" key="4">
    <source>
        <dbReference type="Proteomes" id="UP001233271"/>
    </source>
</evidence>
<dbReference type="InterPro" id="IPR036420">
    <property type="entry name" value="BRCT_dom_sf"/>
</dbReference>
<proteinExistence type="predicted"/>
<dbReference type="AlphaFoldDB" id="A0AA48IA39"/>
<accession>A0AA48IA39</accession>
<evidence type="ECO:0000259" key="2">
    <source>
        <dbReference type="PROSITE" id="PS50172"/>
    </source>
</evidence>
<dbReference type="PROSITE" id="PS50172">
    <property type="entry name" value="BRCT"/>
    <property type="match status" value="2"/>
</dbReference>
<dbReference type="Gene3D" id="3.40.50.10190">
    <property type="entry name" value="BRCT domain"/>
    <property type="match status" value="1"/>
</dbReference>
<feature type="domain" description="BRCT" evidence="2">
    <location>
        <begin position="9"/>
        <end position="128"/>
    </location>
</feature>
<gene>
    <name evidence="3" type="ORF">CcaverHIS019_0307250</name>
</gene>
<dbReference type="InterPro" id="IPR001357">
    <property type="entry name" value="BRCT_dom"/>
</dbReference>